<evidence type="ECO:0000256" key="6">
    <source>
        <dbReference type="ARBA" id="ARBA00023136"/>
    </source>
</evidence>
<evidence type="ECO:0000256" key="1">
    <source>
        <dbReference type="ARBA" id="ARBA00004141"/>
    </source>
</evidence>
<keyword evidence="3 7" id="KW-0812">Transmembrane</keyword>
<evidence type="ECO:0000256" key="3">
    <source>
        <dbReference type="ARBA" id="ARBA00022692"/>
    </source>
</evidence>
<dbReference type="InterPro" id="IPR036259">
    <property type="entry name" value="MFS_trans_sf"/>
</dbReference>
<protein>
    <submittedName>
        <fullName evidence="9">Uncharacterized protein</fullName>
    </submittedName>
</protein>
<organism evidence="8 9">
    <name type="scientific">Panagrolaimus superbus</name>
    <dbReference type="NCBI Taxonomy" id="310955"/>
    <lineage>
        <taxon>Eukaryota</taxon>
        <taxon>Metazoa</taxon>
        <taxon>Ecdysozoa</taxon>
        <taxon>Nematoda</taxon>
        <taxon>Chromadorea</taxon>
        <taxon>Rhabditida</taxon>
        <taxon>Tylenchina</taxon>
        <taxon>Panagrolaimomorpha</taxon>
        <taxon>Panagrolaimoidea</taxon>
        <taxon>Panagrolaimidae</taxon>
        <taxon>Panagrolaimus</taxon>
    </lineage>
</organism>
<proteinExistence type="inferred from homology"/>
<evidence type="ECO:0000313" key="8">
    <source>
        <dbReference type="Proteomes" id="UP000887577"/>
    </source>
</evidence>
<comment type="subcellular location">
    <subcellularLocation>
        <location evidence="1">Membrane</location>
        <topology evidence="1">Multi-pass membrane protein</topology>
    </subcellularLocation>
</comment>
<keyword evidence="5 7" id="KW-1133">Transmembrane helix</keyword>
<dbReference type="PANTHER" id="PTHR11654">
    <property type="entry name" value="OLIGOPEPTIDE TRANSPORTER-RELATED"/>
    <property type="match status" value="1"/>
</dbReference>
<keyword evidence="4" id="KW-0571">Peptide transport</keyword>
<dbReference type="GO" id="GO:0016020">
    <property type="term" value="C:membrane"/>
    <property type="evidence" value="ECO:0007669"/>
    <property type="project" value="UniProtKB-SubCell"/>
</dbReference>
<evidence type="ECO:0000256" key="7">
    <source>
        <dbReference type="SAM" id="Phobius"/>
    </source>
</evidence>
<feature type="transmembrane region" description="Helical" evidence="7">
    <location>
        <begin position="50"/>
        <end position="69"/>
    </location>
</feature>
<sequence length="149" mass="16516">MDGRVGPFTILPDQMNTFNPLIILIMVPIFEAFIYPFTRKFIEITPLRKMGAGGLLAAIAFIMAGFLQLKINSTLEPYPSDGNVFIQKFGSESLPITFNGTTSSLTNGKNEIPSGFYTAEINDYSTTFNLSNNAYIFGVFDNQQGYVRS</sequence>
<name>A0A914ZA50_9BILA</name>
<evidence type="ECO:0000256" key="4">
    <source>
        <dbReference type="ARBA" id="ARBA00022856"/>
    </source>
</evidence>
<accession>A0A914ZA50</accession>
<reference evidence="9" key="1">
    <citation type="submission" date="2022-11" db="UniProtKB">
        <authorList>
            <consortium name="WormBaseParasite"/>
        </authorList>
    </citation>
    <scope>IDENTIFICATION</scope>
</reference>
<dbReference type="Pfam" id="PF00854">
    <property type="entry name" value="PTR2"/>
    <property type="match status" value="1"/>
</dbReference>
<dbReference type="InterPro" id="IPR000109">
    <property type="entry name" value="POT_fam"/>
</dbReference>
<keyword evidence="4" id="KW-0653">Protein transport</keyword>
<keyword evidence="8" id="KW-1185">Reference proteome</keyword>
<feature type="transmembrane region" description="Helical" evidence="7">
    <location>
        <begin position="20"/>
        <end position="38"/>
    </location>
</feature>
<evidence type="ECO:0000256" key="5">
    <source>
        <dbReference type="ARBA" id="ARBA00022989"/>
    </source>
</evidence>
<dbReference type="GO" id="GO:0022857">
    <property type="term" value="F:transmembrane transporter activity"/>
    <property type="evidence" value="ECO:0007669"/>
    <property type="project" value="InterPro"/>
</dbReference>
<dbReference type="GO" id="GO:0015833">
    <property type="term" value="P:peptide transport"/>
    <property type="evidence" value="ECO:0007669"/>
    <property type="project" value="UniProtKB-KW"/>
</dbReference>
<dbReference type="Gene3D" id="1.20.1250.20">
    <property type="entry name" value="MFS general substrate transporter like domains"/>
    <property type="match status" value="1"/>
</dbReference>
<dbReference type="AlphaFoldDB" id="A0A914ZA50"/>
<evidence type="ECO:0000313" key="9">
    <source>
        <dbReference type="WBParaSite" id="PSU_v2.g8660.t1"/>
    </source>
</evidence>
<comment type="similarity">
    <text evidence="2">Belongs to the major facilitator superfamily. Proton-dependent oligopeptide transporter (POT/PTR) (TC 2.A.17) family.</text>
</comment>
<keyword evidence="4" id="KW-0813">Transport</keyword>
<evidence type="ECO:0000256" key="2">
    <source>
        <dbReference type="ARBA" id="ARBA00005982"/>
    </source>
</evidence>
<dbReference type="Proteomes" id="UP000887577">
    <property type="component" value="Unplaced"/>
</dbReference>
<keyword evidence="6 7" id="KW-0472">Membrane</keyword>
<dbReference type="WBParaSite" id="PSU_v2.g8660.t1">
    <property type="protein sequence ID" value="PSU_v2.g8660.t1"/>
    <property type="gene ID" value="PSU_v2.g8660"/>
</dbReference>